<dbReference type="Proteomes" id="UP000503840">
    <property type="component" value="Unassembled WGS sequence"/>
</dbReference>
<evidence type="ECO:0000256" key="1">
    <source>
        <dbReference type="ARBA" id="ARBA00004781"/>
    </source>
</evidence>
<evidence type="ECO:0000313" key="9">
    <source>
        <dbReference type="Proteomes" id="UP000503840"/>
    </source>
</evidence>
<dbReference type="InterPro" id="IPR029903">
    <property type="entry name" value="RmlD-like-bd"/>
</dbReference>
<dbReference type="Gene3D" id="3.40.50.720">
    <property type="entry name" value="NAD(P)-binding Rossmann-like Domain"/>
    <property type="match status" value="1"/>
</dbReference>
<protein>
    <recommendedName>
        <fullName evidence="4 6">dTDP-4-dehydrorhamnose reductase</fullName>
        <ecNumber evidence="3 6">1.1.1.133</ecNumber>
    </recommendedName>
</protein>
<evidence type="ECO:0000256" key="3">
    <source>
        <dbReference type="ARBA" id="ARBA00012929"/>
    </source>
</evidence>
<comment type="catalytic activity">
    <reaction evidence="5">
        <text>dTDP-beta-L-rhamnose + NADP(+) = dTDP-4-dehydro-beta-L-rhamnose + NADPH + H(+)</text>
        <dbReference type="Rhea" id="RHEA:21796"/>
        <dbReference type="ChEBI" id="CHEBI:15378"/>
        <dbReference type="ChEBI" id="CHEBI:57510"/>
        <dbReference type="ChEBI" id="CHEBI:57783"/>
        <dbReference type="ChEBI" id="CHEBI:58349"/>
        <dbReference type="ChEBI" id="CHEBI:62830"/>
        <dbReference type="EC" id="1.1.1.133"/>
    </reaction>
</comment>
<dbReference type="GO" id="GO:0008831">
    <property type="term" value="F:dTDP-4-dehydrorhamnose reductase activity"/>
    <property type="evidence" value="ECO:0007669"/>
    <property type="project" value="UniProtKB-EC"/>
</dbReference>
<dbReference type="PANTHER" id="PTHR10491:SF4">
    <property type="entry name" value="METHIONINE ADENOSYLTRANSFERASE 2 SUBUNIT BETA"/>
    <property type="match status" value="1"/>
</dbReference>
<feature type="domain" description="RmlD-like substrate binding" evidence="7">
    <location>
        <begin position="15"/>
        <end position="289"/>
    </location>
</feature>
<comment type="function">
    <text evidence="6">Catalyzes the reduction of dTDP-6-deoxy-L-lyxo-4-hexulose to yield dTDP-L-rhamnose.</text>
</comment>
<dbReference type="InterPro" id="IPR005913">
    <property type="entry name" value="dTDP_dehydrorham_reduct"/>
</dbReference>
<evidence type="ECO:0000256" key="2">
    <source>
        <dbReference type="ARBA" id="ARBA00010944"/>
    </source>
</evidence>
<dbReference type="RefSeq" id="WP_174405909.1">
    <property type="nucleotide sequence ID" value="NZ_BLVO01000013.1"/>
</dbReference>
<dbReference type="Pfam" id="PF04321">
    <property type="entry name" value="RmlD_sub_bind"/>
    <property type="match status" value="1"/>
</dbReference>
<comment type="similarity">
    <text evidence="2 6">Belongs to the dTDP-4-dehydrorhamnose reductase family.</text>
</comment>
<evidence type="ECO:0000256" key="6">
    <source>
        <dbReference type="RuleBase" id="RU364082"/>
    </source>
</evidence>
<evidence type="ECO:0000259" key="7">
    <source>
        <dbReference type="Pfam" id="PF04321"/>
    </source>
</evidence>
<keyword evidence="6" id="KW-0521">NADP</keyword>
<keyword evidence="9" id="KW-1185">Reference proteome</keyword>
<dbReference type="UniPathway" id="UPA00124"/>
<dbReference type="AlphaFoldDB" id="A0A7J0BKQ6"/>
<evidence type="ECO:0000256" key="4">
    <source>
        <dbReference type="ARBA" id="ARBA00017099"/>
    </source>
</evidence>
<comment type="caution">
    <text evidence="8">The sequence shown here is derived from an EMBL/GenBank/DDBJ whole genome shotgun (WGS) entry which is preliminary data.</text>
</comment>
<dbReference type="NCBIfam" id="TIGR01214">
    <property type="entry name" value="rmlD"/>
    <property type="match status" value="1"/>
</dbReference>
<dbReference type="SUPFAM" id="SSF51735">
    <property type="entry name" value="NAD(P)-binding Rossmann-fold domains"/>
    <property type="match status" value="1"/>
</dbReference>
<sequence length="307" mass="33827">MDQSSVSSTPARRAIVLGGKTGLFGSTLARTLRDAGWIVHAPGREDVDLFSEDALAAYIDACEPDMVFNTVAYTQVDKAEDEPEQARRVNRGLPANLGQVLRTRPVRCLHISTDFVFNGKQSTPYTVEDTPDPQSVYGSTKLEGELALLERIPDRAIIARTAWLFGPGKKNFVQTILGLCRERSSLNVVHDQVGSPTYTVDLAAMCLQLAKHETSGLYHLVNAGQASWCELAAEAAALAELPCAVHAIPSNEYPQKACRPAYSVLDTSRFTETTGITPRPWIQALRDYIFHDLWNTELIQNTSQHSR</sequence>
<comment type="pathway">
    <text evidence="1 6">Carbohydrate biosynthesis; dTDP-L-rhamnose biosynthesis.</text>
</comment>
<evidence type="ECO:0000256" key="5">
    <source>
        <dbReference type="ARBA" id="ARBA00048200"/>
    </source>
</evidence>
<dbReference type="InterPro" id="IPR036291">
    <property type="entry name" value="NAD(P)-bd_dom_sf"/>
</dbReference>
<reference evidence="8 9" key="1">
    <citation type="submission" date="2020-05" db="EMBL/GenBank/DDBJ databases">
        <title>Draft genome sequence of Desulfovibrio sp. strain HN2T.</title>
        <authorList>
            <person name="Ueno A."/>
            <person name="Tamazawa S."/>
            <person name="Tamamura S."/>
            <person name="Murakami T."/>
            <person name="Kiyama T."/>
            <person name="Inomata H."/>
            <person name="Amano Y."/>
            <person name="Miyakawa K."/>
            <person name="Tamaki H."/>
            <person name="Naganuma T."/>
            <person name="Kaneko K."/>
        </authorList>
    </citation>
    <scope>NUCLEOTIDE SEQUENCE [LARGE SCALE GENOMIC DNA]</scope>
    <source>
        <strain evidence="8 9">HN2</strain>
    </source>
</reference>
<organism evidence="8 9">
    <name type="scientific">Desulfovibrio subterraneus</name>
    <dbReference type="NCBI Taxonomy" id="2718620"/>
    <lineage>
        <taxon>Bacteria</taxon>
        <taxon>Pseudomonadati</taxon>
        <taxon>Thermodesulfobacteriota</taxon>
        <taxon>Desulfovibrionia</taxon>
        <taxon>Desulfovibrionales</taxon>
        <taxon>Desulfovibrionaceae</taxon>
        <taxon>Desulfovibrio</taxon>
    </lineage>
</organism>
<dbReference type="GO" id="GO:0019305">
    <property type="term" value="P:dTDP-rhamnose biosynthetic process"/>
    <property type="evidence" value="ECO:0007669"/>
    <property type="project" value="UniProtKB-UniPathway"/>
</dbReference>
<dbReference type="CDD" id="cd05254">
    <property type="entry name" value="dTDP_HR_like_SDR_e"/>
    <property type="match status" value="1"/>
</dbReference>
<proteinExistence type="inferred from homology"/>
<name>A0A7J0BKQ6_9BACT</name>
<keyword evidence="6" id="KW-0560">Oxidoreductase</keyword>
<evidence type="ECO:0000313" key="8">
    <source>
        <dbReference type="EMBL" id="GFM34307.1"/>
    </source>
</evidence>
<dbReference type="EMBL" id="BLVO01000013">
    <property type="protein sequence ID" value="GFM34307.1"/>
    <property type="molecule type" value="Genomic_DNA"/>
</dbReference>
<dbReference type="Gene3D" id="3.90.25.10">
    <property type="entry name" value="UDP-galactose 4-epimerase, domain 1"/>
    <property type="match status" value="1"/>
</dbReference>
<gene>
    <name evidence="8" type="primary">rfbD</name>
    <name evidence="8" type="ORF">DSM101010T_26720</name>
</gene>
<dbReference type="PANTHER" id="PTHR10491">
    <property type="entry name" value="DTDP-4-DEHYDRORHAMNOSE REDUCTASE"/>
    <property type="match status" value="1"/>
</dbReference>
<accession>A0A7J0BKQ6</accession>
<dbReference type="EC" id="1.1.1.133" evidence="3 6"/>